<dbReference type="PANTHER" id="PTHR15921">
    <property type="entry name" value="PRE-MRNA CLEAVAGE COMPLEX II"/>
    <property type="match status" value="1"/>
</dbReference>
<feature type="compositionally biased region" description="Low complexity" evidence="1">
    <location>
        <begin position="752"/>
        <end position="764"/>
    </location>
</feature>
<dbReference type="GO" id="GO:0006369">
    <property type="term" value="P:termination of RNA polymerase II transcription"/>
    <property type="evidence" value="ECO:0007669"/>
    <property type="project" value="InterPro"/>
</dbReference>
<dbReference type="CDD" id="cd16982">
    <property type="entry name" value="CID_Pcf11"/>
    <property type="match status" value="1"/>
</dbReference>
<feature type="compositionally biased region" description="Polar residues" evidence="1">
    <location>
        <begin position="684"/>
        <end position="701"/>
    </location>
</feature>
<feature type="domain" description="CID" evidence="2">
    <location>
        <begin position="5"/>
        <end position="139"/>
    </location>
</feature>
<feature type="region of interest" description="Disordered" evidence="1">
    <location>
        <begin position="744"/>
        <end position="772"/>
    </location>
</feature>
<feature type="compositionally biased region" description="Polar residues" evidence="1">
    <location>
        <begin position="504"/>
        <end position="513"/>
    </location>
</feature>
<evidence type="ECO:0000256" key="1">
    <source>
        <dbReference type="SAM" id="MobiDB-lite"/>
    </source>
</evidence>
<dbReference type="Proteomes" id="UP000708208">
    <property type="component" value="Unassembled WGS sequence"/>
</dbReference>
<dbReference type="AlphaFoldDB" id="A0A8J2KTS2"/>
<reference evidence="3" key="1">
    <citation type="submission" date="2021-06" db="EMBL/GenBank/DDBJ databases">
        <authorList>
            <person name="Hodson N. C."/>
            <person name="Mongue J. A."/>
            <person name="Jaron S. K."/>
        </authorList>
    </citation>
    <scope>NUCLEOTIDE SEQUENCE</scope>
</reference>
<dbReference type="PROSITE" id="PS51391">
    <property type="entry name" value="CID"/>
    <property type="match status" value="1"/>
</dbReference>
<dbReference type="Pfam" id="PF04818">
    <property type="entry name" value="CID"/>
    <property type="match status" value="1"/>
</dbReference>
<evidence type="ECO:0000313" key="3">
    <source>
        <dbReference type="EMBL" id="CAG7819771.1"/>
    </source>
</evidence>
<dbReference type="SMART" id="SM00582">
    <property type="entry name" value="RPR"/>
    <property type="match status" value="1"/>
</dbReference>
<dbReference type="OrthoDB" id="343582at2759"/>
<gene>
    <name evidence="3" type="ORF">AFUS01_LOCUS30201</name>
</gene>
<comment type="caution">
    <text evidence="3">The sequence shown here is derived from an EMBL/GenBank/DDBJ whole genome shotgun (WGS) entry which is preliminary data.</text>
</comment>
<dbReference type="GO" id="GO:0003729">
    <property type="term" value="F:mRNA binding"/>
    <property type="evidence" value="ECO:0007669"/>
    <property type="project" value="InterPro"/>
</dbReference>
<evidence type="ECO:0000259" key="2">
    <source>
        <dbReference type="PROSITE" id="PS51391"/>
    </source>
</evidence>
<protein>
    <recommendedName>
        <fullName evidence="2">CID domain-containing protein</fullName>
    </recommendedName>
</protein>
<dbReference type="GO" id="GO:0000993">
    <property type="term" value="F:RNA polymerase II complex binding"/>
    <property type="evidence" value="ECO:0007669"/>
    <property type="project" value="InterPro"/>
</dbReference>
<dbReference type="InterPro" id="IPR006569">
    <property type="entry name" value="CID_dom"/>
</dbReference>
<name>A0A8J2KTS2_9HEXA</name>
<dbReference type="EMBL" id="CAJVCH010459321">
    <property type="protein sequence ID" value="CAG7819771.1"/>
    <property type="molecule type" value="Genomic_DNA"/>
</dbReference>
<feature type="compositionally biased region" description="Basic and acidic residues" evidence="1">
    <location>
        <begin position="455"/>
        <end position="474"/>
    </location>
</feature>
<dbReference type="InterPro" id="IPR045154">
    <property type="entry name" value="PCF11-like"/>
</dbReference>
<sequence length="1181" mass="131753">MKLRTEEQVVAKYTRELRNLLGNSKPVITALTKFADEYIRFAPAVVTCIENHLKEVPVELKIAVVYLIDSILKNIGKDYINLFSSNIVSSFTKTFEQICQAKDGNGKWKLQMNKVRSTWENIFAARTLYNIDCICRMTDSNWSVSPVVLRSSRIHVNPKFLSRALRKNDTSNSYQKVGKIALVPTVSGLSLDSSCVDTVDSDENDGEQVCELRQKLLLKQKHLLELQTRKLQIELYETKSMLAEKQSHINLPQSSLLTTESLSNQDFISIVSPRERSQRAVVSPRLATSYESLCIGLENTPMCTALMEANVSQPASRTTVDKWGTNYLSKSPDDNMNISEVSSLKADVVCSESNNVLPTNFKLHQDSNIRNNSSGNCYDPYRSAHMQLNSLNMSGQVPVGEKYSKSDLPMNYIHSTYGVSLECDFKAQIYSTASLLHENHEHVNPKESKLGVCAEDRNRVGSRRSAESTKRTCQADDPSNNNQVKKVKQDGFHNANDFQDTDWRQGNRSSSCGSLPKRSVEAGTSGCYLKESRDQIFSRNNEVESYERYLFYSGCPSDLDDTSIWKSRSSSGSSTFGNSIISPHGDINDLYWRRKHPTGPNPFVEALQPYNCSSFPPTCGKFEQDLAGQELAKAADSRSPPHCSTMHNNATPDSEGVYTELTRPQALKNENQQESVKGFEKSFENSLRNTGSGSEVRSKNESSNQYFLPELSTEIRNGSMEDLLSKLKAAGLLTEKSSAGKVPVSQMGTKMSNSTISTSLASSTSRKKGRIKANKSVAPVQVVDLDFGNLKQRQLTLVAQLWSGNQCSSCGWRFSGEHSGKFSQHLDWHFKKNRKMKDKAKNVWRRQFYYSLSDWMQYTEFEDEDSKSPSFFALKDETRVEQENKKLPESCEPSTILCAGYEGDVCPQCGEDFEVYFDETNEDWRIRGAVLKHNYETNSTSLYHLLCHKDLLACLEGKSIVSAILVGHDDQNKNEAHLKLDICGRANPSIIGGETLVNIKQVDLLVGDVTITEVKMFHSPSPESTLIHSCGNVNGPCKSETDPTFSPTYPDRVAHVVNDDPDGANGTEKTSESRPTTALPVNDASSGNHVNNRGHLETSKIELNGDKFPCETDIGNSGDLETAKIDISGEDARKDEEKTQNNLAIKVTESKLALLELPPRKFTVYPTKIRGKETSGLCVIC</sequence>
<dbReference type="GO" id="GO:0005737">
    <property type="term" value="C:cytoplasm"/>
    <property type="evidence" value="ECO:0007669"/>
    <property type="project" value="TreeGrafter"/>
</dbReference>
<keyword evidence="4" id="KW-1185">Reference proteome</keyword>
<feature type="region of interest" description="Disordered" evidence="1">
    <location>
        <begin position="1057"/>
        <end position="1093"/>
    </location>
</feature>
<feature type="region of interest" description="Disordered" evidence="1">
    <location>
        <begin position="455"/>
        <end position="520"/>
    </location>
</feature>
<dbReference type="InterPro" id="IPR047415">
    <property type="entry name" value="Pcf11_CID"/>
</dbReference>
<dbReference type="GO" id="GO:0031124">
    <property type="term" value="P:mRNA 3'-end processing"/>
    <property type="evidence" value="ECO:0007669"/>
    <property type="project" value="InterPro"/>
</dbReference>
<organism evidence="3 4">
    <name type="scientific">Allacma fusca</name>
    <dbReference type="NCBI Taxonomy" id="39272"/>
    <lineage>
        <taxon>Eukaryota</taxon>
        <taxon>Metazoa</taxon>
        <taxon>Ecdysozoa</taxon>
        <taxon>Arthropoda</taxon>
        <taxon>Hexapoda</taxon>
        <taxon>Collembola</taxon>
        <taxon>Symphypleona</taxon>
        <taxon>Sminthuridae</taxon>
        <taxon>Allacma</taxon>
    </lineage>
</organism>
<proteinExistence type="predicted"/>
<dbReference type="PANTHER" id="PTHR15921:SF3">
    <property type="entry name" value="PRE-MRNA CLEAVAGE COMPLEX 2 PROTEIN PCF11"/>
    <property type="match status" value="1"/>
</dbReference>
<feature type="region of interest" description="Disordered" evidence="1">
    <location>
        <begin position="635"/>
        <end position="655"/>
    </location>
</feature>
<feature type="region of interest" description="Disordered" evidence="1">
    <location>
        <begin position="681"/>
        <end position="701"/>
    </location>
</feature>
<dbReference type="GO" id="GO:0005849">
    <property type="term" value="C:mRNA cleavage factor complex"/>
    <property type="evidence" value="ECO:0007669"/>
    <property type="project" value="TreeGrafter"/>
</dbReference>
<evidence type="ECO:0000313" key="4">
    <source>
        <dbReference type="Proteomes" id="UP000708208"/>
    </source>
</evidence>
<accession>A0A8J2KTS2</accession>